<dbReference type="EMBL" id="BEZZ01258510">
    <property type="protein sequence ID" value="GCC48977.1"/>
    <property type="molecule type" value="Genomic_DNA"/>
</dbReference>
<name>A0A401U253_CHIPU</name>
<organism evidence="2 3">
    <name type="scientific">Chiloscyllium punctatum</name>
    <name type="common">Brownbanded bambooshark</name>
    <name type="synonym">Hemiscyllium punctatum</name>
    <dbReference type="NCBI Taxonomy" id="137246"/>
    <lineage>
        <taxon>Eukaryota</taxon>
        <taxon>Metazoa</taxon>
        <taxon>Chordata</taxon>
        <taxon>Craniata</taxon>
        <taxon>Vertebrata</taxon>
        <taxon>Chondrichthyes</taxon>
        <taxon>Elasmobranchii</taxon>
        <taxon>Galeomorphii</taxon>
        <taxon>Galeoidea</taxon>
        <taxon>Orectolobiformes</taxon>
        <taxon>Hemiscylliidae</taxon>
        <taxon>Chiloscyllium</taxon>
    </lineage>
</organism>
<keyword evidence="3" id="KW-1185">Reference proteome</keyword>
<evidence type="ECO:0000256" key="1">
    <source>
        <dbReference type="SAM" id="MobiDB-lite"/>
    </source>
</evidence>
<accession>A0A401U253</accession>
<proteinExistence type="predicted"/>
<evidence type="ECO:0000313" key="3">
    <source>
        <dbReference type="Proteomes" id="UP000287033"/>
    </source>
</evidence>
<feature type="region of interest" description="Disordered" evidence="1">
    <location>
        <begin position="1"/>
        <end position="24"/>
    </location>
</feature>
<protein>
    <submittedName>
        <fullName evidence="2">Uncharacterized protein</fullName>
    </submittedName>
</protein>
<comment type="caution">
    <text evidence="2">The sequence shown here is derived from an EMBL/GenBank/DDBJ whole genome shotgun (WGS) entry which is preliminary data.</text>
</comment>
<sequence length="95" mass="10174">MEGAARQSGAAVSNSNGRGARLRGAAGWEAARLSIRGRRRLPLVERRPVSRGDAVAMATVDSRARRRGGVAERSTAHTGRWQGEGGRWERGRPAA</sequence>
<reference evidence="2 3" key="1">
    <citation type="journal article" date="2018" name="Nat. Ecol. Evol.">
        <title>Shark genomes provide insights into elasmobranch evolution and the origin of vertebrates.</title>
        <authorList>
            <person name="Hara Y"/>
            <person name="Yamaguchi K"/>
            <person name="Onimaru K"/>
            <person name="Kadota M"/>
            <person name="Koyanagi M"/>
            <person name="Keeley SD"/>
            <person name="Tatsumi K"/>
            <person name="Tanaka K"/>
            <person name="Motone F"/>
            <person name="Kageyama Y"/>
            <person name="Nozu R"/>
            <person name="Adachi N"/>
            <person name="Nishimura O"/>
            <person name="Nakagawa R"/>
            <person name="Tanegashima C"/>
            <person name="Kiyatake I"/>
            <person name="Matsumoto R"/>
            <person name="Murakumo K"/>
            <person name="Nishida K"/>
            <person name="Terakita A"/>
            <person name="Kuratani S"/>
            <person name="Sato K"/>
            <person name="Hyodo S Kuraku.S."/>
        </authorList>
    </citation>
    <scope>NUCLEOTIDE SEQUENCE [LARGE SCALE GENOMIC DNA]</scope>
</reference>
<feature type="non-terminal residue" evidence="2">
    <location>
        <position position="95"/>
    </location>
</feature>
<feature type="region of interest" description="Disordered" evidence="1">
    <location>
        <begin position="60"/>
        <end position="95"/>
    </location>
</feature>
<dbReference type="Proteomes" id="UP000287033">
    <property type="component" value="Unassembled WGS sequence"/>
</dbReference>
<feature type="compositionally biased region" description="Basic and acidic residues" evidence="1">
    <location>
        <begin position="86"/>
        <end position="95"/>
    </location>
</feature>
<evidence type="ECO:0000313" key="2">
    <source>
        <dbReference type="EMBL" id="GCC48977.1"/>
    </source>
</evidence>
<gene>
    <name evidence="2" type="ORF">chiPu_0033267</name>
</gene>
<dbReference type="AlphaFoldDB" id="A0A401U253"/>